<gene>
    <name evidence="1" type="ORF">LTR37_011317</name>
</gene>
<evidence type="ECO:0000313" key="1">
    <source>
        <dbReference type="EMBL" id="KAK3708796.1"/>
    </source>
</evidence>
<sequence>MNFGQLLDHNAEVFFACAYLGAALVMLNYAYTEHEMAALLTTIAPKILFAPPGFVHYDYTKALGKLEKEIPALDRFVIIDDLGGKYSFSSHPPKFVPYSEYLGRPRTSTGPVPATGVSPHDTINVQFTSGSTGLPKRVSLSHYNIMNCGRHIWQQTRMSEDDRVCLPVPLFHSFGMIVGISTSAVAGSALVLPSELFNAQMTLECIEKYKCTAVYGVPTMFVTEMNHRQYARTDRSSLRFGIVGGAAMPPELLNRIVKDFPVPRLYTCWGMTEMWSLVTMMHETDPYSKRINTAGRLFPYYVGKIVKPNTSEVLPWGSKGEIVVSGPGQMSGYLGNPDKTKEALRYHEEDLEADGIGGLGDGTVLRRWMHTGDEGFLDEDGYLVISGRIKDIVIRGGENISPMEIEERLIEHDSIAQASVIGVPDERLGEELAAFVELRGDGFTRPSDDELRAFVRQRLARFKAPKYFYWIGGTNELIPRDWPKTTSGKVSKPDLRKIAQGLFS</sequence>
<accession>A0ACC3N3S6</accession>
<name>A0ACC3N3S6_9PEZI</name>
<evidence type="ECO:0000313" key="2">
    <source>
        <dbReference type="Proteomes" id="UP001281147"/>
    </source>
</evidence>
<dbReference type="Proteomes" id="UP001281147">
    <property type="component" value="Unassembled WGS sequence"/>
</dbReference>
<proteinExistence type="predicted"/>
<dbReference type="EMBL" id="JAUTXU010000098">
    <property type="protein sequence ID" value="KAK3708796.1"/>
    <property type="molecule type" value="Genomic_DNA"/>
</dbReference>
<comment type="caution">
    <text evidence="1">The sequence shown here is derived from an EMBL/GenBank/DDBJ whole genome shotgun (WGS) entry which is preliminary data.</text>
</comment>
<reference evidence="1" key="1">
    <citation type="submission" date="2023-07" db="EMBL/GenBank/DDBJ databases">
        <title>Black Yeasts Isolated from many extreme environments.</title>
        <authorList>
            <person name="Coleine C."/>
            <person name="Stajich J.E."/>
            <person name="Selbmann L."/>
        </authorList>
    </citation>
    <scope>NUCLEOTIDE SEQUENCE</scope>
    <source>
        <strain evidence="1">CCFEE 5714</strain>
    </source>
</reference>
<protein>
    <submittedName>
        <fullName evidence="1">Uncharacterized protein</fullName>
    </submittedName>
</protein>
<keyword evidence="2" id="KW-1185">Reference proteome</keyword>
<organism evidence="1 2">
    <name type="scientific">Vermiconidia calcicola</name>
    <dbReference type="NCBI Taxonomy" id="1690605"/>
    <lineage>
        <taxon>Eukaryota</taxon>
        <taxon>Fungi</taxon>
        <taxon>Dikarya</taxon>
        <taxon>Ascomycota</taxon>
        <taxon>Pezizomycotina</taxon>
        <taxon>Dothideomycetes</taxon>
        <taxon>Dothideomycetidae</taxon>
        <taxon>Mycosphaerellales</taxon>
        <taxon>Extremaceae</taxon>
        <taxon>Vermiconidia</taxon>
    </lineage>
</organism>